<feature type="compositionally biased region" description="Low complexity" evidence="1">
    <location>
        <begin position="228"/>
        <end position="246"/>
    </location>
</feature>
<proteinExistence type="predicted"/>
<reference evidence="2" key="3">
    <citation type="submission" date="2025-09" db="UniProtKB">
        <authorList>
            <consortium name="Ensembl"/>
        </authorList>
    </citation>
    <scope>IDENTIFICATION</scope>
</reference>
<dbReference type="Proteomes" id="UP000265160">
    <property type="component" value="LG12"/>
</dbReference>
<evidence type="ECO:0000313" key="2">
    <source>
        <dbReference type="Ensembl" id="ENSMZEP00005004396.1"/>
    </source>
</evidence>
<dbReference type="PANTHER" id="PTHR31025:SF22">
    <property type="entry name" value="IP13529P"/>
    <property type="match status" value="1"/>
</dbReference>
<organism evidence="2 3">
    <name type="scientific">Maylandia zebra</name>
    <name type="common">zebra mbuna</name>
    <dbReference type="NCBI Taxonomy" id="106582"/>
    <lineage>
        <taxon>Eukaryota</taxon>
        <taxon>Metazoa</taxon>
        <taxon>Chordata</taxon>
        <taxon>Craniata</taxon>
        <taxon>Vertebrata</taxon>
        <taxon>Euteleostomi</taxon>
        <taxon>Actinopterygii</taxon>
        <taxon>Neopterygii</taxon>
        <taxon>Teleostei</taxon>
        <taxon>Neoteleostei</taxon>
        <taxon>Acanthomorphata</taxon>
        <taxon>Ovalentaria</taxon>
        <taxon>Cichlomorphae</taxon>
        <taxon>Cichliformes</taxon>
        <taxon>Cichlidae</taxon>
        <taxon>African cichlids</taxon>
        <taxon>Pseudocrenilabrinae</taxon>
        <taxon>Haplochromini</taxon>
        <taxon>Maylandia</taxon>
        <taxon>Maylandia zebra complex</taxon>
    </lineage>
</organism>
<dbReference type="GeneTree" id="ENSGT01000000215019"/>
<name>A0A3P9B3C4_9CICH</name>
<feature type="region of interest" description="Disordered" evidence="1">
    <location>
        <begin position="228"/>
        <end position="259"/>
    </location>
</feature>
<dbReference type="AlphaFoldDB" id="A0A3P9B3C4"/>
<sequence>MEETGVLVEDGTIMKIALIAILGDNLGSHCIGGFTENFSCSKHFCRYCLIDRESFISDLLSLGQKRIADKYKDSVEVLSTSVHLVVNGIKFDSMFNSLKYSHVCSGLPPCLCHYLFEGVVSSHLSLYIDTLVQVEGHFTYNQINRAIVQFKHVGSDALSKPCEVKTGQRLGGSAAQNWCLLRLLPLYIGEKIKRPVDSEVWQLCLKLRDIVDLVCAPKISHNDICPAASAETSSHPPHPSSSTSTTMYNHYSRDRGHPEDRRSMVRIVVAAMQVHCRNPKCASCEEVAKIIVNRYPQTFADFTEKGERLGCGHYSLLRSIKSRVEHVNQDNATHRLCQTKRTRNEEDCSPNSNATPPKKVRCLVDSYGFINWQPVELPEGETPASLEEKKHILFTIFNSQGPGAVERPDVDDFMCLTYISEQWLFLFTGKGLSNHFYKLTGIDISERLGQALITKGRRIINYFSNVNFFHTETTRIIEIILCCIMTMLPLCIYGQNLMTATCWMVSAEGRVIVELDRENTFADAMSVFFGSFYVLNLEYQESVCATLELIQRINPEEGTKCTSKVGTSRKTGTTVKRKVVHINPHVTTFLQRLTEFEWKTSN</sequence>
<evidence type="ECO:0000256" key="1">
    <source>
        <dbReference type="SAM" id="MobiDB-lite"/>
    </source>
</evidence>
<dbReference type="PANTHER" id="PTHR31025">
    <property type="entry name" value="SI:CH211-196P9.1-RELATED"/>
    <property type="match status" value="1"/>
</dbReference>
<dbReference type="Ensembl" id="ENSMZET00005004597.1">
    <property type="protein sequence ID" value="ENSMZEP00005004396.1"/>
    <property type="gene ID" value="ENSMZEG00005003412.1"/>
</dbReference>
<protein>
    <submittedName>
        <fullName evidence="2">Uncharacterized protein</fullName>
    </submittedName>
</protein>
<accession>A0A3P9B3C4</accession>
<evidence type="ECO:0000313" key="3">
    <source>
        <dbReference type="Proteomes" id="UP000265160"/>
    </source>
</evidence>
<reference evidence="2 3" key="1">
    <citation type="journal article" date="2014" name="Nature">
        <title>The genomic substrate for adaptive radiation in African cichlid fish.</title>
        <authorList>
            <person name="Brawand D."/>
            <person name="Wagner C.E."/>
            <person name="Li Y.I."/>
            <person name="Malinsky M."/>
            <person name="Keller I."/>
            <person name="Fan S."/>
            <person name="Simakov O."/>
            <person name="Ng A.Y."/>
            <person name="Lim Z.W."/>
            <person name="Bezault E."/>
            <person name="Turner-Maier J."/>
            <person name="Johnson J."/>
            <person name="Alcazar R."/>
            <person name="Noh H.J."/>
            <person name="Russell P."/>
            <person name="Aken B."/>
            <person name="Alfoldi J."/>
            <person name="Amemiya C."/>
            <person name="Azzouzi N."/>
            <person name="Baroiller J.F."/>
            <person name="Barloy-Hubler F."/>
            <person name="Berlin A."/>
            <person name="Bloomquist R."/>
            <person name="Carleton K.L."/>
            <person name="Conte M.A."/>
            <person name="D'Cotta H."/>
            <person name="Eshel O."/>
            <person name="Gaffney L."/>
            <person name="Galibert F."/>
            <person name="Gante H.F."/>
            <person name="Gnerre S."/>
            <person name="Greuter L."/>
            <person name="Guyon R."/>
            <person name="Haddad N.S."/>
            <person name="Haerty W."/>
            <person name="Harris R.M."/>
            <person name="Hofmann H.A."/>
            <person name="Hourlier T."/>
            <person name="Hulata G."/>
            <person name="Jaffe D.B."/>
            <person name="Lara M."/>
            <person name="Lee A.P."/>
            <person name="MacCallum I."/>
            <person name="Mwaiko S."/>
            <person name="Nikaido M."/>
            <person name="Nishihara H."/>
            <person name="Ozouf-Costaz C."/>
            <person name="Penman D.J."/>
            <person name="Przybylski D."/>
            <person name="Rakotomanga M."/>
            <person name="Renn S.C.P."/>
            <person name="Ribeiro F.J."/>
            <person name="Ron M."/>
            <person name="Salzburger W."/>
            <person name="Sanchez-Pulido L."/>
            <person name="Santos M.E."/>
            <person name="Searle S."/>
            <person name="Sharpe T."/>
            <person name="Swofford R."/>
            <person name="Tan F.J."/>
            <person name="Williams L."/>
            <person name="Young S."/>
            <person name="Yin S."/>
            <person name="Okada N."/>
            <person name="Kocher T.D."/>
            <person name="Miska E.A."/>
            <person name="Lander E.S."/>
            <person name="Venkatesh B."/>
            <person name="Fernald R.D."/>
            <person name="Meyer A."/>
            <person name="Ponting C.P."/>
            <person name="Streelman J.T."/>
            <person name="Lindblad-Toh K."/>
            <person name="Seehausen O."/>
            <person name="Di Palma F."/>
        </authorList>
    </citation>
    <scope>NUCLEOTIDE SEQUENCE</scope>
</reference>
<reference evidence="2" key="2">
    <citation type="submission" date="2025-08" db="UniProtKB">
        <authorList>
            <consortium name="Ensembl"/>
        </authorList>
    </citation>
    <scope>IDENTIFICATION</scope>
</reference>
<keyword evidence="3" id="KW-1185">Reference proteome</keyword>